<gene>
    <name evidence="1" type="ORF">ACH5RR_015866</name>
</gene>
<keyword evidence="2" id="KW-1185">Reference proteome</keyword>
<reference evidence="1 2" key="1">
    <citation type="submission" date="2024-11" db="EMBL/GenBank/DDBJ databases">
        <title>A near-complete genome assembly of Cinchona calisaya.</title>
        <authorList>
            <person name="Lian D.C."/>
            <person name="Zhao X.W."/>
            <person name="Wei L."/>
        </authorList>
    </citation>
    <scope>NUCLEOTIDE SEQUENCE [LARGE SCALE GENOMIC DNA]</scope>
    <source>
        <tissue evidence="1">Nenye</tissue>
    </source>
</reference>
<sequence>MASMEAKNEMVNISFINENLKGQYFYFQIRVSFFESARGTINRYNIVTCLAIQPEALTSPMDTNANSSAINKNQLLEDTAIVEAYDMQVSPSPLAITSPRADLTAFSGEASQQATSKASAKRTIFTKANIQHKYFKTD</sequence>
<protein>
    <submittedName>
        <fullName evidence="1">Uncharacterized protein</fullName>
    </submittedName>
</protein>
<name>A0ABD2ZUC2_9GENT</name>
<comment type="caution">
    <text evidence="1">The sequence shown here is derived from an EMBL/GenBank/DDBJ whole genome shotgun (WGS) entry which is preliminary data.</text>
</comment>
<dbReference type="Proteomes" id="UP001630127">
    <property type="component" value="Unassembled WGS sequence"/>
</dbReference>
<accession>A0ABD2ZUC2</accession>
<evidence type="ECO:0000313" key="1">
    <source>
        <dbReference type="EMBL" id="KAL3523032.1"/>
    </source>
</evidence>
<proteinExistence type="predicted"/>
<evidence type="ECO:0000313" key="2">
    <source>
        <dbReference type="Proteomes" id="UP001630127"/>
    </source>
</evidence>
<dbReference type="EMBL" id="JBJUIK010000007">
    <property type="protein sequence ID" value="KAL3523032.1"/>
    <property type="molecule type" value="Genomic_DNA"/>
</dbReference>
<dbReference type="AlphaFoldDB" id="A0ABD2ZUC2"/>
<organism evidence="1 2">
    <name type="scientific">Cinchona calisaya</name>
    <dbReference type="NCBI Taxonomy" id="153742"/>
    <lineage>
        <taxon>Eukaryota</taxon>
        <taxon>Viridiplantae</taxon>
        <taxon>Streptophyta</taxon>
        <taxon>Embryophyta</taxon>
        <taxon>Tracheophyta</taxon>
        <taxon>Spermatophyta</taxon>
        <taxon>Magnoliopsida</taxon>
        <taxon>eudicotyledons</taxon>
        <taxon>Gunneridae</taxon>
        <taxon>Pentapetalae</taxon>
        <taxon>asterids</taxon>
        <taxon>lamiids</taxon>
        <taxon>Gentianales</taxon>
        <taxon>Rubiaceae</taxon>
        <taxon>Cinchonoideae</taxon>
        <taxon>Cinchoneae</taxon>
        <taxon>Cinchona</taxon>
    </lineage>
</organism>